<comment type="caution">
    <text evidence="2">The sequence shown here is derived from an EMBL/GenBank/DDBJ whole genome shotgun (WGS) entry which is preliminary data.</text>
</comment>
<proteinExistence type="predicted"/>
<organism evidence="2 3">
    <name type="scientific">Characodon lateralis</name>
    <dbReference type="NCBI Taxonomy" id="208331"/>
    <lineage>
        <taxon>Eukaryota</taxon>
        <taxon>Metazoa</taxon>
        <taxon>Chordata</taxon>
        <taxon>Craniata</taxon>
        <taxon>Vertebrata</taxon>
        <taxon>Euteleostomi</taxon>
        <taxon>Actinopterygii</taxon>
        <taxon>Neopterygii</taxon>
        <taxon>Teleostei</taxon>
        <taxon>Neoteleostei</taxon>
        <taxon>Acanthomorphata</taxon>
        <taxon>Ovalentaria</taxon>
        <taxon>Atherinomorphae</taxon>
        <taxon>Cyprinodontiformes</taxon>
        <taxon>Goodeidae</taxon>
        <taxon>Characodon</taxon>
    </lineage>
</organism>
<feature type="transmembrane region" description="Helical" evidence="1">
    <location>
        <begin position="12"/>
        <end position="34"/>
    </location>
</feature>
<evidence type="ECO:0000313" key="2">
    <source>
        <dbReference type="EMBL" id="MED6267435.1"/>
    </source>
</evidence>
<evidence type="ECO:0000313" key="3">
    <source>
        <dbReference type="Proteomes" id="UP001352852"/>
    </source>
</evidence>
<name>A0ABU7CZY4_9TELE</name>
<keyword evidence="1" id="KW-0812">Transmembrane</keyword>
<dbReference type="Proteomes" id="UP001352852">
    <property type="component" value="Unassembled WGS sequence"/>
</dbReference>
<keyword evidence="1" id="KW-0472">Membrane</keyword>
<gene>
    <name evidence="2" type="ORF">CHARACLAT_012218</name>
</gene>
<sequence>MLVMTEQTTNCYRVFCSYCVMFCLSDLPIIYILHQFNSSWHFHTFYTCAFVCFIGTQKLTVKPNKAALPQVFTSKDIYSYGCDCRGNCLLILQHHCLPTTQGDWQSSMTAGGSANATTTPALSSSCLPLRAICPPASMVKQTHPAHGSSLLACC</sequence>
<evidence type="ECO:0000256" key="1">
    <source>
        <dbReference type="SAM" id="Phobius"/>
    </source>
</evidence>
<keyword evidence="1" id="KW-1133">Transmembrane helix</keyword>
<reference evidence="2 3" key="1">
    <citation type="submission" date="2021-06" db="EMBL/GenBank/DDBJ databases">
        <authorList>
            <person name="Palmer J.M."/>
        </authorList>
    </citation>
    <scope>NUCLEOTIDE SEQUENCE [LARGE SCALE GENOMIC DNA]</scope>
    <source>
        <strain evidence="2 3">CL_MEX2019</strain>
        <tissue evidence="2">Muscle</tissue>
    </source>
</reference>
<dbReference type="EMBL" id="JAHUTJ010009036">
    <property type="protein sequence ID" value="MED6267435.1"/>
    <property type="molecule type" value="Genomic_DNA"/>
</dbReference>
<keyword evidence="3" id="KW-1185">Reference proteome</keyword>
<accession>A0ABU7CZY4</accession>
<feature type="transmembrane region" description="Helical" evidence="1">
    <location>
        <begin position="40"/>
        <end position="56"/>
    </location>
</feature>
<protein>
    <submittedName>
        <fullName evidence="2">Uncharacterized protein</fullName>
    </submittedName>
</protein>